<evidence type="ECO:0000256" key="2">
    <source>
        <dbReference type="ARBA" id="ARBA00022692"/>
    </source>
</evidence>
<dbReference type="Proteomes" id="UP001299283">
    <property type="component" value="Unassembled WGS sequence"/>
</dbReference>
<proteinExistence type="predicted"/>
<keyword evidence="4 6" id="KW-1133">Transmembrane helix</keyword>
<dbReference type="PANTHER" id="PTHR31566:SF0">
    <property type="entry name" value="CYTOCHROME C BIOGENESIS PROTEIN CCS1, CHLOROPLASTIC"/>
    <property type="match status" value="1"/>
</dbReference>
<comment type="caution">
    <text evidence="8">The sequence shown here is derived from an EMBL/GenBank/DDBJ whole genome shotgun (WGS) entry which is preliminary data.</text>
</comment>
<dbReference type="PANTHER" id="PTHR31566">
    <property type="entry name" value="CYTOCHROME C BIOGENESIS PROTEIN CCS1, CHLOROPLASTIC"/>
    <property type="match status" value="1"/>
</dbReference>
<evidence type="ECO:0000256" key="6">
    <source>
        <dbReference type="SAM" id="Phobius"/>
    </source>
</evidence>
<dbReference type="Pfam" id="PF05140">
    <property type="entry name" value="ResB"/>
    <property type="match status" value="1"/>
</dbReference>
<evidence type="ECO:0000259" key="7">
    <source>
        <dbReference type="Pfam" id="PF05140"/>
    </source>
</evidence>
<keyword evidence="9" id="KW-1185">Reference proteome</keyword>
<feature type="transmembrane region" description="Helical" evidence="6">
    <location>
        <begin position="67"/>
        <end position="89"/>
    </location>
</feature>
<evidence type="ECO:0000256" key="1">
    <source>
        <dbReference type="ARBA" id="ARBA00004141"/>
    </source>
</evidence>
<feature type="transmembrane region" description="Helical" evidence="6">
    <location>
        <begin position="443"/>
        <end position="464"/>
    </location>
</feature>
<comment type="subcellular location">
    <subcellularLocation>
        <location evidence="1">Membrane</location>
        <topology evidence="1">Multi-pass membrane protein</topology>
    </subcellularLocation>
</comment>
<keyword evidence="2 6" id="KW-0812">Transmembrane</keyword>
<evidence type="ECO:0000256" key="3">
    <source>
        <dbReference type="ARBA" id="ARBA00022748"/>
    </source>
</evidence>
<evidence type="ECO:0000313" key="8">
    <source>
        <dbReference type="EMBL" id="MEB3069838.1"/>
    </source>
</evidence>
<gene>
    <name evidence="8" type="ORF">K5L39_11640</name>
</gene>
<dbReference type="InterPro" id="IPR007816">
    <property type="entry name" value="ResB-like_domain"/>
</dbReference>
<feature type="transmembrane region" description="Helical" evidence="6">
    <location>
        <begin position="166"/>
        <end position="185"/>
    </location>
</feature>
<dbReference type="EMBL" id="JAYJJQ010000009">
    <property type="protein sequence ID" value="MEB3069838.1"/>
    <property type="molecule type" value="Genomic_DNA"/>
</dbReference>
<reference evidence="8 9" key="1">
    <citation type="submission" date="2023-12" db="EMBL/GenBank/DDBJ databases">
        <title>Description of new species of Mycobacterium terrae complex isolated from sewage at the Sao Paulo Zoological Park Foundation in Brazil.</title>
        <authorList>
            <person name="Romagnoli C.L."/>
            <person name="Conceicao E.C."/>
            <person name="Machado E."/>
            <person name="Barreto L.B.P.F."/>
            <person name="Sharma A."/>
            <person name="Silva N.M."/>
            <person name="Marques L.E."/>
            <person name="Juliana M.A."/>
            <person name="Lourenco M.C.S."/>
            <person name="Digiampietri L.A."/>
            <person name="Suffys P.N."/>
            <person name="Viana-Niero C."/>
        </authorList>
    </citation>
    <scope>NUCLEOTIDE SEQUENCE [LARGE SCALE GENOMIC DNA]</scope>
    <source>
        <strain evidence="8 9">MYC017</strain>
    </source>
</reference>
<keyword evidence="5 6" id="KW-0472">Membrane</keyword>
<evidence type="ECO:0000313" key="9">
    <source>
        <dbReference type="Proteomes" id="UP001299283"/>
    </source>
</evidence>
<accession>A0ABU5Z1K8</accession>
<name>A0ABU5Z1K8_9MYCO</name>
<evidence type="ECO:0000256" key="5">
    <source>
        <dbReference type="ARBA" id="ARBA00023136"/>
    </source>
</evidence>
<protein>
    <submittedName>
        <fullName evidence="8">Cytochrome c biogenesis protein ResB</fullName>
    </submittedName>
</protein>
<sequence length="519" mass="56853">MLIAKIRNTWRALTSMGTALVLLVLLALAAIPGALLPQRNLNAAKVEEYQALHPVLGPWLNRAQAFDVFSSFWFTAIYVLLCVSLIGCLTPRTVEHLRNLRAVPVAAPRNLSRLPKHAEGELTGDATQLGNELSDRLRGWRRTVRAQGGVVEVSAEKGYLREFGNLVFHFALLGLLASVAIGRLFGYEGNVMVIADGGPGFCSASPAAFDSFRAGATVDGTRLHPMCIRVNDFTANYLDSGLATSFTAHIDYQSGEDLAADHWRPYLLEVNHPLRIEGVRAYLQGHGYAPTFTVIFPDGQTRSQTVQFRPDNPLTLLSSGAVRIDPPAGVYPDADERRKHQIGIQGLFAPTEQLDDQLLSSSFPALNDPAVAIDVYRGDTGLDTGRPQGLFTLDSRLIHQGRLAKVARSNLKPGEQIRLDDGTRVRFDGAVPFINVQVSHDPAALWVLVFAMTMMAGLVVSLAVRRRRVWIRITPVEPGQSSGTVNVELGGLARTDNSGWGDEFERLIKRLLGKEEQRP</sequence>
<dbReference type="RefSeq" id="WP_225398367.1">
    <property type="nucleotide sequence ID" value="NZ_JAYJJQ010000009.1"/>
</dbReference>
<dbReference type="InterPro" id="IPR023494">
    <property type="entry name" value="Cyt_c_bgen_Ccs1/CcsB/ResB"/>
</dbReference>
<keyword evidence="3" id="KW-0201">Cytochrome c-type biogenesis</keyword>
<evidence type="ECO:0000256" key="4">
    <source>
        <dbReference type="ARBA" id="ARBA00022989"/>
    </source>
</evidence>
<feature type="domain" description="ResB-like" evidence="7">
    <location>
        <begin position="16"/>
        <end position="505"/>
    </location>
</feature>
<organism evidence="8 9">
    <name type="scientific">[Mycobacterium] vasticus</name>
    <dbReference type="NCBI Taxonomy" id="2875777"/>
    <lineage>
        <taxon>Bacteria</taxon>
        <taxon>Bacillati</taxon>
        <taxon>Actinomycetota</taxon>
        <taxon>Actinomycetes</taxon>
        <taxon>Mycobacteriales</taxon>
        <taxon>Mycobacteriaceae</taxon>
        <taxon>Mycolicibacter</taxon>
    </lineage>
</organism>